<sequence>MIILKVTNKDKTLLEIGKIVRRTHSSIQRVISNYNSSKSVISKPHNGCPTIPINREKRYIFKSISDPKHSAHNVKLCLLYSIENQLHSPPQSTDVNSIEHLWDFWNKRFSIMTQDRKAY</sequence>
<dbReference type="EMBL" id="BGPR01000300">
    <property type="protein sequence ID" value="GBM11466.1"/>
    <property type="molecule type" value="Genomic_DNA"/>
</dbReference>
<dbReference type="AlphaFoldDB" id="A0A4Y2D5V0"/>
<keyword evidence="2" id="KW-1185">Reference proteome</keyword>
<reference evidence="1 2" key="1">
    <citation type="journal article" date="2019" name="Sci. Rep.">
        <title>Orb-weaving spider Araneus ventricosus genome elucidates the spidroin gene catalogue.</title>
        <authorList>
            <person name="Kono N."/>
            <person name="Nakamura H."/>
            <person name="Ohtoshi R."/>
            <person name="Moran D.A.P."/>
            <person name="Shinohara A."/>
            <person name="Yoshida Y."/>
            <person name="Fujiwara M."/>
            <person name="Mori M."/>
            <person name="Tomita M."/>
            <person name="Arakawa K."/>
        </authorList>
    </citation>
    <scope>NUCLEOTIDE SEQUENCE [LARGE SCALE GENOMIC DNA]</scope>
</reference>
<evidence type="ECO:0008006" key="3">
    <source>
        <dbReference type="Google" id="ProtNLM"/>
    </source>
</evidence>
<evidence type="ECO:0000313" key="1">
    <source>
        <dbReference type="EMBL" id="GBM11466.1"/>
    </source>
</evidence>
<dbReference type="OrthoDB" id="5988968at2759"/>
<protein>
    <recommendedName>
        <fullName evidence="3">Paired domain-containing protein</fullName>
    </recommendedName>
</protein>
<comment type="caution">
    <text evidence="1">The sequence shown here is derived from an EMBL/GenBank/DDBJ whole genome shotgun (WGS) entry which is preliminary data.</text>
</comment>
<name>A0A4Y2D5V0_ARAVE</name>
<evidence type="ECO:0000313" key="2">
    <source>
        <dbReference type="Proteomes" id="UP000499080"/>
    </source>
</evidence>
<dbReference type="Proteomes" id="UP000499080">
    <property type="component" value="Unassembled WGS sequence"/>
</dbReference>
<gene>
    <name evidence="1" type="ORF">AVEN_240616_1</name>
</gene>
<accession>A0A4Y2D5V0</accession>
<organism evidence="1 2">
    <name type="scientific">Araneus ventricosus</name>
    <name type="common">Orbweaver spider</name>
    <name type="synonym">Epeira ventricosa</name>
    <dbReference type="NCBI Taxonomy" id="182803"/>
    <lineage>
        <taxon>Eukaryota</taxon>
        <taxon>Metazoa</taxon>
        <taxon>Ecdysozoa</taxon>
        <taxon>Arthropoda</taxon>
        <taxon>Chelicerata</taxon>
        <taxon>Arachnida</taxon>
        <taxon>Araneae</taxon>
        <taxon>Araneomorphae</taxon>
        <taxon>Entelegynae</taxon>
        <taxon>Araneoidea</taxon>
        <taxon>Araneidae</taxon>
        <taxon>Araneus</taxon>
    </lineage>
</organism>
<proteinExistence type="predicted"/>